<dbReference type="STRING" id="706434.HMPREF9429_01802"/>
<dbReference type="RefSeq" id="WP_006943209.1">
    <property type="nucleotide sequence ID" value="NZ_GL538212.1"/>
</dbReference>
<proteinExistence type="predicted"/>
<evidence type="ECO:0000313" key="1">
    <source>
        <dbReference type="EMBL" id="EFQ03374.1"/>
    </source>
</evidence>
<dbReference type="GO" id="GO:0032259">
    <property type="term" value="P:methylation"/>
    <property type="evidence" value="ECO:0007669"/>
    <property type="project" value="UniProtKB-KW"/>
</dbReference>
<comment type="caution">
    <text evidence="1">The sequence shown here is derived from an EMBL/GenBank/DDBJ whole genome shotgun (WGS) entry which is preliminary data.</text>
</comment>
<dbReference type="Gene3D" id="3.40.50.150">
    <property type="entry name" value="Vaccinia Virus protein VP39"/>
    <property type="match status" value="1"/>
</dbReference>
<dbReference type="PANTHER" id="PTHR35276">
    <property type="entry name" value="S-ADENOSYL-L-METHIONINE-DEPENDENT METHYLTRANSFERASES SUPERFAMILY PROTEIN"/>
    <property type="match status" value="1"/>
</dbReference>
<keyword evidence="1" id="KW-0808">Transferase</keyword>
<keyword evidence="1" id="KW-0489">Methyltransferase</keyword>
<protein>
    <submittedName>
        <fullName evidence="1">Putative rRNA methylase</fullName>
    </submittedName>
</protein>
<dbReference type="CDD" id="cd02440">
    <property type="entry name" value="AdoMet_MTases"/>
    <property type="match status" value="1"/>
</dbReference>
<reference evidence="1 2" key="1">
    <citation type="submission" date="2010-08" db="EMBL/GenBank/DDBJ databases">
        <authorList>
            <person name="Weinstock G."/>
            <person name="Sodergren E."/>
            <person name="Clifton S."/>
            <person name="Fulton L."/>
            <person name="Fulton B."/>
            <person name="Courtney L."/>
            <person name="Fronick C."/>
            <person name="Harrison M."/>
            <person name="Strong C."/>
            <person name="Farmer C."/>
            <person name="Delahaunty K."/>
            <person name="Markovic C."/>
            <person name="Hall O."/>
            <person name="Minx P."/>
            <person name="Tomlinson C."/>
            <person name="Mitreva M."/>
            <person name="Hou S."/>
            <person name="Chen J."/>
            <person name="Wollam A."/>
            <person name="Pepin K.H."/>
            <person name="Johnson M."/>
            <person name="Bhonagiri V."/>
            <person name="Zhang X."/>
            <person name="Suruliraj S."/>
            <person name="Warren W."/>
            <person name="Chinwalla A."/>
            <person name="Mardis E.R."/>
            <person name="Wilson R.K."/>
        </authorList>
    </citation>
    <scope>NUCLEOTIDE SEQUENCE [LARGE SCALE GENOMIC DNA]</scope>
    <source>
        <strain evidence="1 2">F0359</strain>
    </source>
</reference>
<dbReference type="OrthoDB" id="9792989at2"/>
<gene>
    <name evidence="1" type="ORF">HMPREF9429_01802</name>
</gene>
<dbReference type="InterPro" id="IPR010719">
    <property type="entry name" value="MnmM_MeTrfase"/>
</dbReference>
<dbReference type="AlphaFoldDB" id="E2ZEA0"/>
<keyword evidence="2" id="KW-1185">Reference proteome</keyword>
<dbReference type="eggNOG" id="COG2890">
    <property type="taxonomic scope" value="Bacteria"/>
</dbReference>
<name>E2ZEA0_9FIRM</name>
<organism evidence="1 2">
    <name type="scientific">Megasphaera micronuciformis F0359</name>
    <dbReference type="NCBI Taxonomy" id="706434"/>
    <lineage>
        <taxon>Bacteria</taxon>
        <taxon>Bacillati</taxon>
        <taxon>Bacillota</taxon>
        <taxon>Negativicutes</taxon>
        <taxon>Veillonellales</taxon>
        <taxon>Veillonellaceae</taxon>
        <taxon>Megasphaera</taxon>
    </lineage>
</organism>
<dbReference type="GO" id="GO:0008168">
    <property type="term" value="F:methyltransferase activity"/>
    <property type="evidence" value="ECO:0007669"/>
    <property type="project" value="UniProtKB-KW"/>
</dbReference>
<dbReference type="PANTHER" id="PTHR35276:SF1">
    <property type="entry name" value="TRNA (MNM(5)S(2)U34)-METHYLTRANSFERASE, CHLOROPLASTIC"/>
    <property type="match status" value="1"/>
</dbReference>
<dbReference type="InterPro" id="IPR029063">
    <property type="entry name" value="SAM-dependent_MTases_sf"/>
</dbReference>
<sequence>MEEYPFHNAVALCHTLALPFVKRARVLVDMTCGNGYDTLFLAKHMDEQAFLYGFDIQASALASTQSRLETNGLFHEHIQLKLGSHENLLSKIDKTPDFIVFNLGYLPGGNRAIHTDTAITLKAVDLGLHKISVNGIIMIVAYPGTPDGKKEKDELASFLSHVSQKRFDVSYWQPANQVHEPPVLFVIQKRG</sequence>
<dbReference type="Proteomes" id="UP000003195">
    <property type="component" value="Unassembled WGS sequence"/>
</dbReference>
<evidence type="ECO:0000313" key="2">
    <source>
        <dbReference type="Proteomes" id="UP000003195"/>
    </source>
</evidence>
<accession>E2ZEA0</accession>
<dbReference type="SUPFAM" id="SSF53335">
    <property type="entry name" value="S-adenosyl-L-methionine-dependent methyltransferases"/>
    <property type="match status" value="1"/>
</dbReference>
<dbReference type="HOGENOM" id="CLU_079190_1_0_9"/>
<dbReference type="Pfam" id="PF06962">
    <property type="entry name" value="rRNA_methylase"/>
    <property type="match status" value="1"/>
</dbReference>
<dbReference type="EMBL" id="AECS01000049">
    <property type="protein sequence ID" value="EFQ03374.1"/>
    <property type="molecule type" value="Genomic_DNA"/>
</dbReference>